<accession>A0ABV9JIV7</accession>
<feature type="coiled-coil region" evidence="1">
    <location>
        <begin position="79"/>
        <end position="106"/>
    </location>
</feature>
<keyword evidence="2" id="KW-1133">Transmembrane helix</keyword>
<gene>
    <name evidence="3" type="ORF">ACFO3I_00135</name>
</gene>
<organism evidence="3 4">
    <name type="scientific">Rheinheimera marina</name>
    <dbReference type="NCBI Taxonomy" id="1774958"/>
    <lineage>
        <taxon>Bacteria</taxon>
        <taxon>Pseudomonadati</taxon>
        <taxon>Pseudomonadota</taxon>
        <taxon>Gammaproteobacteria</taxon>
        <taxon>Chromatiales</taxon>
        <taxon>Chromatiaceae</taxon>
        <taxon>Rheinheimera</taxon>
    </lineage>
</organism>
<evidence type="ECO:0000313" key="3">
    <source>
        <dbReference type="EMBL" id="MFC4653420.1"/>
    </source>
</evidence>
<evidence type="ECO:0008006" key="5">
    <source>
        <dbReference type="Google" id="ProtNLM"/>
    </source>
</evidence>
<evidence type="ECO:0000313" key="4">
    <source>
        <dbReference type="Proteomes" id="UP001595962"/>
    </source>
</evidence>
<dbReference type="EMBL" id="JBHSGB010000001">
    <property type="protein sequence ID" value="MFC4653420.1"/>
    <property type="molecule type" value="Genomic_DNA"/>
</dbReference>
<evidence type="ECO:0000256" key="1">
    <source>
        <dbReference type="SAM" id="Coils"/>
    </source>
</evidence>
<keyword evidence="1" id="KW-0175">Coiled coil</keyword>
<sequence length="216" mass="24652">MSLWLQLQEKFRALKPREKLITLYGVVLLCLWLFLLEWIIPNLEQHHKDQQQLINLNSQLANNAKLIQTLTQQEAIDPDASFKEKIRQLEQEEQQVQQRISALTSYFVGSERMAVVLQDVLKSSDDVSVKSVKATPPVPLSFADGGLEQKALVYRHSTQVVLVGSYPALNAVLHRLDQLPWSLGWQQLEYKVTGFPTAELTLDLLTVSDNESYIKL</sequence>
<keyword evidence="2" id="KW-0472">Membrane</keyword>
<dbReference type="Proteomes" id="UP001595962">
    <property type="component" value="Unassembled WGS sequence"/>
</dbReference>
<proteinExistence type="predicted"/>
<dbReference type="RefSeq" id="WP_377330706.1">
    <property type="nucleotide sequence ID" value="NZ_JBHSGB010000001.1"/>
</dbReference>
<name>A0ABV9JIV7_9GAMM</name>
<feature type="transmembrane region" description="Helical" evidence="2">
    <location>
        <begin position="21"/>
        <end position="40"/>
    </location>
</feature>
<evidence type="ECO:0000256" key="2">
    <source>
        <dbReference type="SAM" id="Phobius"/>
    </source>
</evidence>
<keyword evidence="2" id="KW-0812">Transmembrane</keyword>
<reference evidence="4" key="1">
    <citation type="journal article" date="2019" name="Int. J. Syst. Evol. Microbiol.">
        <title>The Global Catalogue of Microorganisms (GCM) 10K type strain sequencing project: providing services to taxonomists for standard genome sequencing and annotation.</title>
        <authorList>
            <consortium name="The Broad Institute Genomics Platform"/>
            <consortium name="The Broad Institute Genome Sequencing Center for Infectious Disease"/>
            <person name="Wu L."/>
            <person name="Ma J."/>
        </authorList>
    </citation>
    <scope>NUCLEOTIDE SEQUENCE [LARGE SCALE GENOMIC DNA]</scope>
    <source>
        <strain evidence="4">DT28</strain>
    </source>
</reference>
<comment type="caution">
    <text evidence="3">The sequence shown here is derived from an EMBL/GenBank/DDBJ whole genome shotgun (WGS) entry which is preliminary data.</text>
</comment>
<keyword evidence="4" id="KW-1185">Reference proteome</keyword>
<protein>
    <recommendedName>
        <fullName evidence="5">MSHA biogenesis protein MshJ</fullName>
    </recommendedName>
</protein>